<keyword evidence="1" id="KW-0378">Hydrolase</keyword>
<dbReference type="GO" id="GO:0016787">
    <property type="term" value="F:hydrolase activity"/>
    <property type="evidence" value="ECO:0007669"/>
    <property type="project" value="UniProtKB-KW"/>
</dbReference>
<dbReference type="GO" id="GO:0005524">
    <property type="term" value="F:ATP binding"/>
    <property type="evidence" value="ECO:0007669"/>
    <property type="project" value="UniProtKB-KW"/>
</dbReference>
<keyword evidence="1" id="KW-0347">Helicase</keyword>
<keyword evidence="7" id="KW-1185">Reference proteome</keyword>
<dbReference type="Pfam" id="PF21530">
    <property type="entry name" value="Pif1_2B_dom"/>
    <property type="match status" value="1"/>
</dbReference>
<evidence type="ECO:0000256" key="2">
    <source>
        <dbReference type="SAM" id="MobiDB-lite"/>
    </source>
</evidence>
<comment type="caution">
    <text evidence="6">The sequence shown here is derived from an EMBL/GenBank/DDBJ whole genome shotgun (WGS) entry which is preliminary data.</text>
</comment>
<dbReference type="Pfam" id="PF14214">
    <property type="entry name" value="Helitron_like_N"/>
    <property type="match status" value="1"/>
</dbReference>
<evidence type="ECO:0000259" key="4">
    <source>
        <dbReference type="Pfam" id="PF14214"/>
    </source>
</evidence>
<keyword evidence="1" id="KW-0067">ATP-binding</keyword>
<accession>A0AAV6LKB3</accession>
<dbReference type="GO" id="GO:0043139">
    <property type="term" value="F:5'-3' DNA helicase activity"/>
    <property type="evidence" value="ECO:0007669"/>
    <property type="project" value="UniProtKB-EC"/>
</dbReference>
<dbReference type="Pfam" id="PF05970">
    <property type="entry name" value="PIF1"/>
    <property type="match status" value="1"/>
</dbReference>
<dbReference type="GO" id="GO:0006310">
    <property type="term" value="P:DNA recombination"/>
    <property type="evidence" value="ECO:0007669"/>
    <property type="project" value="UniProtKB-KW"/>
</dbReference>
<reference evidence="6" key="1">
    <citation type="submission" date="2020-08" db="EMBL/GenBank/DDBJ databases">
        <title>Plant Genome Project.</title>
        <authorList>
            <person name="Zhang R.-G."/>
        </authorList>
    </citation>
    <scope>NUCLEOTIDE SEQUENCE</scope>
    <source>
        <strain evidence="6">WSP0</strain>
        <tissue evidence="6">Leaf</tissue>
    </source>
</reference>
<dbReference type="PANTHER" id="PTHR10492:SF94">
    <property type="entry name" value="ATP-DEPENDENT DNA HELICASE"/>
    <property type="match status" value="1"/>
</dbReference>
<evidence type="ECO:0000313" key="7">
    <source>
        <dbReference type="Proteomes" id="UP000823749"/>
    </source>
</evidence>
<comment type="cofactor">
    <cofactor evidence="1">
        <name>Mg(2+)</name>
        <dbReference type="ChEBI" id="CHEBI:18420"/>
    </cofactor>
</comment>
<dbReference type="PANTHER" id="PTHR10492">
    <property type="match status" value="1"/>
</dbReference>
<keyword evidence="1" id="KW-0547">Nucleotide-binding</keyword>
<sequence>MLLKKMDETQGLDCLHQDEISRRRFRQRKRYARFIPTQRAEYIQKSMQNRKRKRNAHYTPPNTNHCCEFSDGKAQNPSPNSPMEDNLMESETIGQRLQEVHLSQPHELRTMANCQFCQGKRFQYEPPTFCCHNGEVVLTSPSVPSRLRNLFTSQTFEALEFRKHIRAYNSIFGFTSFGVTLDKGLANSTGGVYTFRAQGQIYHELPSLIPSATSPCYFQLYFYDTDNELQNRLDIMENKEVKKKKPPLSPHIVRTLMDVLSANPYAMFLRRLDHSSLDSCRIHIRTDVKLDQRVYNSPTADQVAAIWIEGNNANVSHERDIIVHSNSGHKHRVQHYYGCYDPLQYPLLFPRGEVGWHQNILRRIQARTSNDASDTQNDSSFHSFKSAEDIFRQEQEGVDGSDTKKVSCREYYCYKLQIRDADPSVLLLSGRLLQQYVVDMYIKLENTRLDYYRQKQSDIRAELYQGIVDSVLAGESRGSMVGKRVVLPGSFVGGPRDMRRRYLDAIALVQRFGKPDLFITMTCNPDWKEIKDSLKQGQLAQDRPDLTARVFRAKLQDLKDQLFKKSIFGKVAAHVHAIEFQKRGLPHAHMLIIFKPEYKITSSDKFDQFVCVEIPNPIQFPELRRKDSFTVHKRGAIMDNRWVVPYNPYLLSRYNCHLNVEICSGVKAVKYLYKYIYKGHDKIVVDINHNEGDVIIDEIKQFQDARWVSAQEAMWRIFEFELYEMYPSVINLPLHLPNKQTVPYGGNQNLENIINSDTASRTMLTEFFKFCLHDKEKTPYLYREFPEYFVWNRKGRYWSKRKTRTVVGRINSANPVEGERYYLRVLLNHVRRPTSYADLLTVNGVKCSSFKEAAEKRGLLQTDNWLSECLANAASFQMPQALRHLFAVILVYCDPSNVRKRWQDYYEPMSEDFLRLEGANEELRLLKTLKSIDLFLESIGKSIKDYDLPAIKSQIVENESFEKREVLDELAVKNPPEDCLAPAKLNSEQKYAYNIILDHVNNNKNGSFFIDGPGGSGKTYLYRALLATIRSNGMIALATATSGVAASILPGGRTAHSRFKIPIDGNDSSVCNIPKQSGTAELIRRAKLIIWDEAPMAKRWAIEALERSLKDIMSNNSVFGGKVIVFGGDFRQVLPVVPRGNGVEPTVDENIIEIPEDMIVRYEGRSCESCLINAVFPSLKENANSAEYITQRAILATRNESVDMLNEKLIATFLGEEWKYVSYDEAIDDTHCYYPEEFLNTLTPNGLPPHELVLKVNSPIMLLRNLNPSAGLCNGTRMVCKGFERNVIHAEITLGQHAGKQVLLNRIPLLPAENDSYPFQFKRTQFPIRLCFAMTINKAQGQTIPNVGVYLPQPVFSHGQLYVALSRVISMSTTKVLINVDSKRQRKNYAKNIVYKEVLTS</sequence>
<gene>
    <name evidence="6" type="ORF">RHGRI_001363</name>
</gene>
<keyword evidence="1" id="KW-0233">DNA recombination</keyword>
<dbReference type="FunFam" id="3.40.50.300:FF:002884">
    <property type="entry name" value="ATP-dependent DNA helicase"/>
    <property type="match status" value="1"/>
</dbReference>
<proteinExistence type="inferred from homology"/>
<feature type="region of interest" description="Disordered" evidence="2">
    <location>
        <begin position="47"/>
        <end position="67"/>
    </location>
</feature>
<keyword evidence="1" id="KW-0227">DNA damage</keyword>
<feature type="domain" description="DNA helicase Pif1-like DEAD-box helicase" evidence="3">
    <location>
        <begin position="984"/>
        <end position="1141"/>
    </location>
</feature>
<dbReference type="InterPro" id="IPR010285">
    <property type="entry name" value="DNA_helicase_pif1-like_DEAD"/>
</dbReference>
<dbReference type="EMBL" id="JACTNZ010000001">
    <property type="protein sequence ID" value="KAG5565447.1"/>
    <property type="molecule type" value="Genomic_DNA"/>
</dbReference>
<protein>
    <recommendedName>
        <fullName evidence="1">ATP-dependent DNA helicase</fullName>
        <ecNumber evidence="1">5.6.2.3</ecNumber>
    </recommendedName>
</protein>
<evidence type="ECO:0000256" key="1">
    <source>
        <dbReference type="RuleBase" id="RU363044"/>
    </source>
</evidence>
<dbReference type="CDD" id="cd18809">
    <property type="entry name" value="SF1_C_RecD"/>
    <property type="match status" value="1"/>
</dbReference>
<feature type="domain" description="Helitron helicase-like" evidence="4">
    <location>
        <begin position="411"/>
        <end position="592"/>
    </location>
</feature>
<comment type="similarity">
    <text evidence="1">Belongs to the helicase family.</text>
</comment>
<comment type="catalytic activity">
    <reaction evidence="1">
        <text>ATP + H2O = ADP + phosphate + H(+)</text>
        <dbReference type="Rhea" id="RHEA:13065"/>
        <dbReference type="ChEBI" id="CHEBI:15377"/>
        <dbReference type="ChEBI" id="CHEBI:15378"/>
        <dbReference type="ChEBI" id="CHEBI:30616"/>
        <dbReference type="ChEBI" id="CHEBI:43474"/>
        <dbReference type="ChEBI" id="CHEBI:456216"/>
        <dbReference type="EC" id="5.6.2.3"/>
    </reaction>
</comment>
<organism evidence="6 7">
    <name type="scientific">Rhododendron griersonianum</name>
    <dbReference type="NCBI Taxonomy" id="479676"/>
    <lineage>
        <taxon>Eukaryota</taxon>
        <taxon>Viridiplantae</taxon>
        <taxon>Streptophyta</taxon>
        <taxon>Embryophyta</taxon>
        <taxon>Tracheophyta</taxon>
        <taxon>Spermatophyta</taxon>
        <taxon>Magnoliopsida</taxon>
        <taxon>eudicotyledons</taxon>
        <taxon>Gunneridae</taxon>
        <taxon>Pentapetalae</taxon>
        <taxon>asterids</taxon>
        <taxon>Ericales</taxon>
        <taxon>Ericaceae</taxon>
        <taxon>Ericoideae</taxon>
        <taxon>Rhodoreae</taxon>
        <taxon>Rhododendron</taxon>
    </lineage>
</organism>
<dbReference type="InterPro" id="IPR049163">
    <property type="entry name" value="Pif1-like_2B_dom"/>
</dbReference>
<dbReference type="SUPFAM" id="SSF52540">
    <property type="entry name" value="P-loop containing nucleoside triphosphate hydrolases"/>
    <property type="match status" value="2"/>
</dbReference>
<dbReference type="Proteomes" id="UP000823749">
    <property type="component" value="Chromosome 1"/>
</dbReference>
<evidence type="ECO:0000259" key="5">
    <source>
        <dbReference type="Pfam" id="PF21530"/>
    </source>
</evidence>
<dbReference type="Gene3D" id="3.40.50.300">
    <property type="entry name" value="P-loop containing nucleotide triphosphate hydrolases"/>
    <property type="match status" value="1"/>
</dbReference>
<keyword evidence="1" id="KW-0234">DNA repair</keyword>
<dbReference type="InterPro" id="IPR025476">
    <property type="entry name" value="Helitron_helicase-like"/>
</dbReference>
<evidence type="ECO:0000313" key="6">
    <source>
        <dbReference type="EMBL" id="KAG5565447.1"/>
    </source>
</evidence>
<evidence type="ECO:0000259" key="3">
    <source>
        <dbReference type="Pfam" id="PF05970"/>
    </source>
</evidence>
<dbReference type="GO" id="GO:0006281">
    <property type="term" value="P:DNA repair"/>
    <property type="evidence" value="ECO:0007669"/>
    <property type="project" value="UniProtKB-KW"/>
</dbReference>
<dbReference type="GO" id="GO:0000723">
    <property type="term" value="P:telomere maintenance"/>
    <property type="evidence" value="ECO:0007669"/>
    <property type="project" value="InterPro"/>
</dbReference>
<dbReference type="EC" id="5.6.2.3" evidence="1"/>
<name>A0AAV6LKB3_9ERIC</name>
<dbReference type="InterPro" id="IPR027417">
    <property type="entry name" value="P-loop_NTPase"/>
</dbReference>
<feature type="domain" description="DNA helicase Pif1-like 2B" evidence="5">
    <location>
        <begin position="1237"/>
        <end position="1280"/>
    </location>
</feature>